<evidence type="ECO:0000313" key="1">
    <source>
        <dbReference type="EMBL" id="GCB68976.1"/>
    </source>
</evidence>
<reference evidence="1 2" key="1">
    <citation type="journal article" date="2018" name="Nat. Ecol. Evol.">
        <title>Shark genomes provide insights into elasmobranch evolution and the origin of vertebrates.</title>
        <authorList>
            <person name="Hara Y"/>
            <person name="Yamaguchi K"/>
            <person name="Onimaru K"/>
            <person name="Kadota M"/>
            <person name="Koyanagi M"/>
            <person name="Keeley SD"/>
            <person name="Tatsumi K"/>
            <person name="Tanaka K"/>
            <person name="Motone F"/>
            <person name="Kageyama Y"/>
            <person name="Nozu R"/>
            <person name="Adachi N"/>
            <person name="Nishimura O"/>
            <person name="Nakagawa R"/>
            <person name="Tanegashima C"/>
            <person name="Kiyatake I"/>
            <person name="Matsumoto R"/>
            <person name="Murakumo K"/>
            <person name="Nishida K"/>
            <person name="Terakita A"/>
            <person name="Kuratani S"/>
            <person name="Sato K"/>
            <person name="Hyodo S Kuraku.S."/>
        </authorList>
    </citation>
    <scope>NUCLEOTIDE SEQUENCE [LARGE SCALE GENOMIC DNA]</scope>
</reference>
<dbReference type="EMBL" id="BFAA01000201">
    <property type="protein sequence ID" value="GCB68976.1"/>
    <property type="molecule type" value="Genomic_DNA"/>
</dbReference>
<accession>A0A401P781</accession>
<evidence type="ECO:0000313" key="2">
    <source>
        <dbReference type="Proteomes" id="UP000288216"/>
    </source>
</evidence>
<protein>
    <submittedName>
        <fullName evidence="1">Uncharacterized protein</fullName>
    </submittedName>
</protein>
<organism evidence="1 2">
    <name type="scientific">Scyliorhinus torazame</name>
    <name type="common">Cloudy catshark</name>
    <name type="synonym">Catulus torazame</name>
    <dbReference type="NCBI Taxonomy" id="75743"/>
    <lineage>
        <taxon>Eukaryota</taxon>
        <taxon>Metazoa</taxon>
        <taxon>Chordata</taxon>
        <taxon>Craniata</taxon>
        <taxon>Vertebrata</taxon>
        <taxon>Chondrichthyes</taxon>
        <taxon>Elasmobranchii</taxon>
        <taxon>Galeomorphii</taxon>
        <taxon>Galeoidea</taxon>
        <taxon>Carcharhiniformes</taxon>
        <taxon>Scyliorhinidae</taxon>
        <taxon>Scyliorhinus</taxon>
    </lineage>
</organism>
<name>A0A401P781_SCYTO</name>
<keyword evidence="2" id="KW-1185">Reference proteome</keyword>
<dbReference type="AlphaFoldDB" id="A0A401P781"/>
<dbReference type="Proteomes" id="UP000288216">
    <property type="component" value="Unassembled WGS sequence"/>
</dbReference>
<gene>
    <name evidence="1" type="ORF">scyTo_0000978</name>
</gene>
<sequence length="75" mass="8881">MALIVTTFAERFFSVLFQIFETQTVANIVEEKKYPSLALTEIAFVFRCATTKLWPLRQYHRMTSRYGKTNKSWPQ</sequence>
<proteinExistence type="predicted"/>
<comment type="caution">
    <text evidence="1">The sequence shown here is derived from an EMBL/GenBank/DDBJ whole genome shotgun (WGS) entry which is preliminary data.</text>
</comment>